<feature type="non-terminal residue" evidence="3">
    <location>
        <position position="400"/>
    </location>
</feature>
<feature type="non-terminal residue" evidence="3">
    <location>
        <position position="1"/>
    </location>
</feature>
<evidence type="ECO:0008006" key="5">
    <source>
        <dbReference type="Google" id="ProtNLM"/>
    </source>
</evidence>
<keyword evidence="2" id="KW-0472">Membrane</keyword>
<dbReference type="InterPro" id="IPR008962">
    <property type="entry name" value="PapD-like_sf"/>
</dbReference>
<dbReference type="InterPro" id="IPR013783">
    <property type="entry name" value="Ig-like_fold"/>
</dbReference>
<gene>
    <name evidence="3" type="ORF">PFISCL1PPCAC_2348</name>
</gene>
<feature type="transmembrane region" description="Helical" evidence="2">
    <location>
        <begin position="31"/>
        <end position="52"/>
    </location>
</feature>
<evidence type="ECO:0000313" key="3">
    <source>
        <dbReference type="EMBL" id="GMT11051.1"/>
    </source>
</evidence>
<dbReference type="Gene3D" id="2.60.40.10">
    <property type="entry name" value="Immunoglobulins"/>
    <property type="match status" value="1"/>
</dbReference>
<dbReference type="Proteomes" id="UP001432322">
    <property type="component" value="Unassembled WGS sequence"/>
</dbReference>
<feature type="transmembrane region" description="Helical" evidence="2">
    <location>
        <begin position="73"/>
        <end position="95"/>
    </location>
</feature>
<proteinExistence type="predicted"/>
<name>A0AAV5UVC5_9BILA</name>
<protein>
    <recommendedName>
        <fullName evidence="5">G protein-coupled receptor</fullName>
    </recommendedName>
</protein>
<keyword evidence="2" id="KW-0812">Transmembrane</keyword>
<dbReference type="SUPFAM" id="SSF49354">
    <property type="entry name" value="PapD-like"/>
    <property type="match status" value="1"/>
</dbReference>
<comment type="caution">
    <text evidence="3">The sequence shown here is derived from an EMBL/GenBank/DDBJ whole genome shotgun (WGS) entry which is preliminary data.</text>
</comment>
<keyword evidence="2" id="KW-1133">Transmembrane helix</keyword>
<feature type="transmembrane region" description="Helical" evidence="2">
    <location>
        <begin position="202"/>
        <end position="222"/>
    </location>
</feature>
<evidence type="ECO:0000256" key="2">
    <source>
        <dbReference type="SAM" id="Phobius"/>
    </source>
</evidence>
<evidence type="ECO:0000313" key="4">
    <source>
        <dbReference type="Proteomes" id="UP001432322"/>
    </source>
</evidence>
<accession>A0AAV5UVC5</accession>
<dbReference type="EMBL" id="BTSY01000001">
    <property type="protein sequence ID" value="GMT11051.1"/>
    <property type="molecule type" value="Genomic_DNA"/>
</dbReference>
<feature type="compositionally biased region" description="Polar residues" evidence="1">
    <location>
        <begin position="242"/>
        <end position="255"/>
    </location>
</feature>
<feature type="transmembrane region" description="Helical" evidence="2">
    <location>
        <begin position="115"/>
        <end position="140"/>
    </location>
</feature>
<dbReference type="AlphaFoldDB" id="A0AAV5UVC5"/>
<feature type="region of interest" description="Disordered" evidence="1">
    <location>
        <begin position="236"/>
        <end position="255"/>
    </location>
</feature>
<keyword evidence="4" id="KW-1185">Reference proteome</keyword>
<evidence type="ECO:0000256" key="1">
    <source>
        <dbReference type="SAM" id="MobiDB-lite"/>
    </source>
</evidence>
<feature type="transmembrane region" description="Helical" evidence="2">
    <location>
        <begin position="161"/>
        <end position="182"/>
    </location>
</feature>
<organism evidence="3 4">
    <name type="scientific">Pristionchus fissidentatus</name>
    <dbReference type="NCBI Taxonomy" id="1538716"/>
    <lineage>
        <taxon>Eukaryota</taxon>
        <taxon>Metazoa</taxon>
        <taxon>Ecdysozoa</taxon>
        <taxon>Nematoda</taxon>
        <taxon>Chromadorea</taxon>
        <taxon>Rhabditida</taxon>
        <taxon>Rhabditina</taxon>
        <taxon>Diplogasteromorpha</taxon>
        <taxon>Diplogasteroidea</taxon>
        <taxon>Neodiplogasteridae</taxon>
        <taxon>Pristionchus</taxon>
    </lineage>
</organism>
<reference evidence="3" key="1">
    <citation type="submission" date="2023-10" db="EMBL/GenBank/DDBJ databases">
        <title>Genome assembly of Pristionchus species.</title>
        <authorList>
            <person name="Yoshida K."/>
            <person name="Sommer R.J."/>
        </authorList>
    </citation>
    <scope>NUCLEOTIDE SEQUENCE</scope>
    <source>
        <strain evidence="3">RS5133</strain>
    </source>
</reference>
<sequence>GHERRCCCSGDLCSSPWTAHSSEHLLSFSHLSYLILSLLAASLVWWSPITVLHLSQSFFRKARFISISKTFYGLFYCVQGVKIILSIVTIVFYFWPFHWNCKRTEDNMIFRANSSVALFLLPPFLPTAYFPFNHLAYAVYATYSIQIMCTTGRCVYRSWQLAVCQILPLTAAAKSTAYNLRLFKSLLSPGRFCLPSHSLPMISLYLSMISILLEGISSFIFLSYHFVPRKSSDDEPFVPLDQPQTPEDSTLAETAQPNTPIDVDTLLIQPNPFVLSSYHEEVLSICNRHSQQWVALRVVVSVPSLYIINPQRLLIPPLKTSTVEIRPSQSMTGNSEEHSLLVEWYRFVSGTTCPSRDVSSFWTRPHYRPRSQWKHAVIPIFHEEVRQKSQLSIDRSHFRE</sequence>